<comment type="caution">
    <text evidence="2">The sequence shown here is derived from an EMBL/GenBank/DDBJ whole genome shotgun (WGS) entry which is preliminary data.</text>
</comment>
<gene>
    <name evidence="2" type="ORF">CJ030_MR4G009214</name>
</gene>
<accession>A0A6A1VRY7</accession>
<dbReference type="Proteomes" id="UP000516437">
    <property type="component" value="Chromosome 4"/>
</dbReference>
<dbReference type="AlphaFoldDB" id="A0A6A1VRY7"/>
<dbReference type="OrthoDB" id="8063676at2759"/>
<evidence type="ECO:0000259" key="1">
    <source>
        <dbReference type="Pfam" id="PF13961"/>
    </source>
</evidence>
<dbReference type="InterPro" id="IPR025314">
    <property type="entry name" value="DUF4219"/>
</dbReference>
<proteinExistence type="predicted"/>
<sequence length="97" mass="11259">MLLTSFIYTDRLGMEAKATSCEIVLEVLDKNNYMSWSVRMKTYLTAHDLWDAIEIETESPEEEDEATLRALSKKNFMALYVIKNSCGPESFYEIMED</sequence>
<protein>
    <recommendedName>
        <fullName evidence="1">DUF4219 domain-containing protein</fullName>
    </recommendedName>
</protein>
<feature type="domain" description="DUF4219" evidence="1">
    <location>
        <begin position="28"/>
        <end position="54"/>
    </location>
</feature>
<keyword evidence="3" id="KW-1185">Reference proteome</keyword>
<dbReference type="EMBL" id="RXIC02000022">
    <property type="protein sequence ID" value="KAB1215694.1"/>
    <property type="molecule type" value="Genomic_DNA"/>
</dbReference>
<evidence type="ECO:0000313" key="2">
    <source>
        <dbReference type="EMBL" id="KAB1215694.1"/>
    </source>
</evidence>
<evidence type="ECO:0000313" key="3">
    <source>
        <dbReference type="Proteomes" id="UP000516437"/>
    </source>
</evidence>
<organism evidence="2 3">
    <name type="scientific">Morella rubra</name>
    <name type="common">Chinese bayberry</name>
    <dbReference type="NCBI Taxonomy" id="262757"/>
    <lineage>
        <taxon>Eukaryota</taxon>
        <taxon>Viridiplantae</taxon>
        <taxon>Streptophyta</taxon>
        <taxon>Embryophyta</taxon>
        <taxon>Tracheophyta</taxon>
        <taxon>Spermatophyta</taxon>
        <taxon>Magnoliopsida</taxon>
        <taxon>eudicotyledons</taxon>
        <taxon>Gunneridae</taxon>
        <taxon>Pentapetalae</taxon>
        <taxon>rosids</taxon>
        <taxon>fabids</taxon>
        <taxon>Fagales</taxon>
        <taxon>Myricaceae</taxon>
        <taxon>Morella</taxon>
    </lineage>
</organism>
<name>A0A6A1VRY7_9ROSI</name>
<reference evidence="2 3" key="1">
    <citation type="journal article" date="2019" name="Plant Biotechnol. J.">
        <title>The red bayberry genome and genetic basis of sex determination.</title>
        <authorList>
            <person name="Jia H.M."/>
            <person name="Jia H.J."/>
            <person name="Cai Q.L."/>
            <person name="Wang Y."/>
            <person name="Zhao H.B."/>
            <person name="Yang W.F."/>
            <person name="Wang G.Y."/>
            <person name="Li Y.H."/>
            <person name="Zhan D.L."/>
            <person name="Shen Y.T."/>
            <person name="Niu Q.F."/>
            <person name="Chang L."/>
            <person name="Qiu J."/>
            <person name="Zhao L."/>
            <person name="Xie H.B."/>
            <person name="Fu W.Y."/>
            <person name="Jin J."/>
            <person name="Li X.W."/>
            <person name="Jiao Y."/>
            <person name="Zhou C.C."/>
            <person name="Tu T."/>
            <person name="Chai C.Y."/>
            <person name="Gao J.L."/>
            <person name="Fan L.J."/>
            <person name="van de Weg E."/>
            <person name="Wang J.Y."/>
            <person name="Gao Z.S."/>
        </authorList>
    </citation>
    <scope>NUCLEOTIDE SEQUENCE [LARGE SCALE GENOMIC DNA]</scope>
    <source>
        <tissue evidence="2">Leaves</tissue>
    </source>
</reference>
<dbReference type="Pfam" id="PF13961">
    <property type="entry name" value="DUF4219"/>
    <property type="match status" value="1"/>
</dbReference>